<dbReference type="Gene3D" id="3.30.870.10">
    <property type="entry name" value="Endonuclease Chain A"/>
    <property type="match status" value="1"/>
</dbReference>
<accession>A0A137SD11</accession>
<dbReference type="SUPFAM" id="SSF56024">
    <property type="entry name" value="Phospholipase D/nuclease"/>
    <property type="match status" value="1"/>
</dbReference>
<dbReference type="PATRIC" id="fig|1306954.6.peg.3791"/>
<keyword evidence="3" id="KW-0347">Helicase</keyword>
<dbReference type="CDD" id="cd18799">
    <property type="entry name" value="SF2_C_EcoAI-like"/>
    <property type="match status" value="1"/>
</dbReference>
<proteinExistence type="predicted"/>
<dbReference type="SUPFAM" id="SSF52540">
    <property type="entry name" value="P-loop containing nucleoside triphosphate hydrolases"/>
    <property type="match status" value="1"/>
</dbReference>
<dbReference type="PANTHER" id="PTHR47396:SF1">
    <property type="entry name" value="ATP-DEPENDENT HELICASE IRC3-RELATED"/>
    <property type="match status" value="1"/>
</dbReference>
<dbReference type="GO" id="GO:0016787">
    <property type="term" value="F:hydrolase activity"/>
    <property type="evidence" value="ECO:0007669"/>
    <property type="project" value="InterPro"/>
</dbReference>
<dbReference type="InterPro" id="IPR025202">
    <property type="entry name" value="PLD-like_dom"/>
</dbReference>
<dbReference type="InterPro" id="IPR021835">
    <property type="entry name" value="DUF3427"/>
</dbReference>
<sequence length="1283" mass="144605">MSDTLGYYDANAEAFVDSTLDVSMDDIYRVFLPHVAAGGHILDAGCGSGRDALYFHGHGYRVTAFDASQAITALASQKTGLPVAHRSFLDVEELNAYDGIWACASLLHLPANEVPSALTRLWSALKPGGTLYASFKLGEGERQSGGRHFTDANEELAAQWFEAVDKDVELTFWRTHDQRPERDEQWLNILAHKAPAAHDRLTIGGKQHHFLPKLCHAIRSAGQVDMAVAFVKTTGLNLLLPDLLDVIQKDREPAPARVRILTSDYLDITDPEALRKLSLLQDHGAQVAVYESKGSSFHMKAYLFAGHGGARQHWGRAFIGSSNISRQALQDGLEWNYQIDYPPETGYLEAVNRFEEIFRHPNVVPLTDHWIDEYAKRRIPPPQPVAPGSAEQEAPPTPNQVQKAALKALDETRGEGYKRGLVVLATGLGKTWLSAFDAKQLGARRILFVAHREEILYQAAETFVRIKPDSRVGFYMGKQRDHSVDILCASIQTLGKESHLERFAPQHFDYIVVDEFHHAAAPTYHRLLKYFAPQFLLGLTATPDRTDRSDILSLCDDNLVYEYPLFDGVRGDFLVPFHYYGIYDETVEYQEIPWRNGKFDPDLLAHKLATMGRARHALRVWNQNKQSRTLAFCVSRAHADFMARYFQKNNVRAVAVHGDSEMSRGEALELLESGDLDVIFSVDLFNEGVDLPAIDTVLLLRPTESKVLFLQQIGRGLRKSNGKDRLVVLDFVGNHQSFLHKPQALMGQSMNQRQLADFARKAEQNRLELPDGCFVNYDLEVIEFLKGLDQKGAEKDYQALKDTLGRRPTLTEYYHFGANIAQTRKQHGSWFGLLRDMDDLSDEEVALLLAHEEFLVEVEKTSMAKSFKMVLLEGFQALSGWEKGVGLPALAAESWRILKRRPRLFSELAESVRHLDGDASEWQRYWKKNPVDHWTNKTPAVFHVADGQFEPAFQIKASLVTIFESMVQELVDYRLASYEARQGSKVEVDQQSNVVPMPREGTELPFFPTLKIACGHFRNSRVDAIEDVEYRSLGNGYGRLNPEKHFIAKASGNSMNGGKNPIHDGDYLLLEQISSGAAGKITDNTLAIERVDEAGDTQYLLRTVRKSAQGEYMLEAANPDYDDIVVTPELLEQFRTFARLKEVISPLEMARGQELLREDIPALFGAEFNPGNWQSGHVFLKEAGAHILLVTLNKQGKASQHRYVDHWVDESTFHWQSQNSTTPENKRGRELINHEKLGLTVHLFVRENKLRNGKSAPFTYFGPVEYKSHTGSAPMSVLFQLPS</sequence>
<dbReference type="InterPro" id="IPR039418">
    <property type="entry name" value="LexA-like"/>
</dbReference>
<dbReference type="RefSeq" id="WP_061331878.1">
    <property type="nucleotide sequence ID" value="NZ_LOCO01000007.1"/>
</dbReference>
<keyword evidence="4" id="KW-1185">Reference proteome</keyword>
<evidence type="ECO:0000313" key="3">
    <source>
        <dbReference type="EMBL" id="KXO10304.1"/>
    </source>
</evidence>
<dbReference type="InterPro" id="IPR050742">
    <property type="entry name" value="Helicase_Restrict-Modif_Enz"/>
</dbReference>
<dbReference type="Pfam" id="PF00717">
    <property type="entry name" value="Peptidase_S24"/>
    <property type="match status" value="1"/>
</dbReference>
<evidence type="ECO:0000259" key="1">
    <source>
        <dbReference type="PROSITE" id="PS51192"/>
    </source>
</evidence>
<dbReference type="InterPro" id="IPR036286">
    <property type="entry name" value="LexA/Signal_pep-like_sf"/>
</dbReference>
<dbReference type="Gene3D" id="2.10.109.10">
    <property type="entry name" value="Umud Fragment, subunit A"/>
    <property type="match status" value="1"/>
</dbReference>
<gene>
    <name evidence="3" type="ORF">J122_1814</name>
</gene>
<dbReference type="GO" id="GO:0003677">
    <property type="term" value="F:DNA binding"/>
    <property type="evidence" value="ECO:0007669"/>
    <property type="project" value="InterPro"/>
</dbReference>
<dbReference type="Pfam" id="PF11907">
    <property type="entry name" value="DUF3427"/>
    <property type="match status" value="1"/>
</dbReference>
<dbReference type="SUPFAM" id="SSF51306">
    <property type="entry name" value="LexA/Signal peptidase"/>
    <property type="match status" value="1"/>
</dbReference>
<dbReference type="EMBL" id="LOCO01000007">
    <property type="protein sequence ID" value="KXO10304.1"/>
    <property type="molecule type" value="Genomic_DNA"/>
</dbReference>
<dbReference type="InterPro" id="IPR014001">
    <property type="entry name" value="Helicase_ATP-bd"/>
</dbReference>
<dbReference type="InterPro" id="IPR015927">
    <property type="entry name" value="Peptidase_S24_S26A/B/C"/>
</dbReference>
<protein>
    <submittedName>
        <fullName evidence="3">Helicase-related protein</fullName>
    </submittedName>
</protein>
<dbReference type="InterPro" id="IPR001650">
    <property type="entry name" value="Helicase_C-like"/>
</dbReference>
<dbReference type="CDD" id="cd18032">
    <property type="entry name" value="DEXHc_RE_I_III_res"/>
    <property type="match status" value="1"/>
</dbReference>
<evidence type="ECO:0000313" key="4">
    <source>
        <dbReference type="Proteomes" id="UP000070282"/>
    </source>
</evidence>
<dbReference type="GO" id="GO:0005829">
    <property type="term" value="C:cytosol"/>
    <property type="evidence" value="ECO:0007669"/>
    <property type="project" value="TreeGrafter"/>
</dbReference>
<dbReference type="Proteomes" id="UP000070282">
    <property type="component" value="Unassembled WGS sequence"/>
</dbReference>
<dbReference type="PROSITE" id="PS51192">
    <property type="entry name" value="HELICASE_ATP_BIND_1"/>
    <property type="match status" value="1"/>
</dbReference>
<dbReference type="InterPro" id="IPR027417">
    <property type="entry name" value="P-loop_NTPase"/>
</dbReference>
<evidence type="ECO:0000259" key="2">
    <source>
        <dbReference type="PROSITE" id="PS51194"/>
    </source>
</evidence>
<dbReference type="Pfam" id="PF13091">
    <property type="entry name" value="PLDc_2"/>
    <property type="match status" value="1"/>
</dbReference>
<dbReference type="GO" id="GO:0005524">
    <property type="term" value="F:ATP binding"/>
    <property type="evidence" value="ECO:0007669"/>
    <property type="project" value="InterPro"/>
</dbReference>
<comment type="caution">
    <text evidence="3">The sequence shown here is derived from an EMBL/GenBank/DDBJ whole genome shotgun (WGS) entry which is preliminary data.</text>
</comment>
<keyword evidence="3" id="KW-0378">Hydrolase</keyword>
<dbReference type="CDD" id="cd02440">
    <property type="entry name" value="AdoMet_MTases"/>
    <property type="match status" value="1"/>
</dbReference>
<dbReference type="PANTHER" id="PTHR47396">
    <property type="entry name" value="TYPE I RESTRICTION ENZYME ECOKI R PROTEIN"/>
    <property type="match status" value="1"/>
</dbReference>
<dbReference type="Pfam" id="PF04851">
    <property type="entry name" value="ResIII"/>
    <property type="match status" value="1"/>
</dbReference>
<dbReference type="InterPro" id="IPR029063">
    <property type="entry name" value="SAM-dependent_MTases_sf"/>
</dbReference>
<name>A0A137SD11_9GAMM</name>
<organism evidence="3 4">
    <name type="scientific">Marinobacter excellens LAMA 842</name>
    <dbReference type="NCBI Taxonomy" id="1306954"/>
    <lineage>
        <taxon>Bacteria</taxon>
        <taxon>Pseudomonadati</taxon>
        <taxon>Pseudomonadota</taxon>
        <taxon>Gammaproteobacteria</taxon>
        <taxon>Pseudomonadales</taxon>
        <taxon>Marinobacteraceae</taxon>
        <taxon>Marinobacter</taxon>
    </lineage>
</organism>
<dbReference type="InterPro" id="IPR041698">
    <property type="entry name" value="Methyltransf_25"/>
</dbReference>
<dbReference type="Gene3D" id="3.40.50.150">
    <property type="entry name" value="Vaccinia Virus protein VP39"/>
    <property type="match status" value="1"/>
</dbReference>
<keyword evidence="3" id="KW-0067">ATP-binding</keyword>
<dbReference type="Gene3D" id="3.40.50.300">
    <property type="entry name" value="P-loop containing nucleotide triphosphate hydrolases"/>
    <property type="match status" value="2"/>
</dbReference>
<dbReference type="InterPro" id="IPR006935">
    <property type="entry name" value="Helicase/UvrB_N"/>
</dbReference>
<dbReference type="CDD" id="cd06529">
    <property type="entry name" value="S24_LexA-like"/>
    <property type="match status" value="1"/>
</dbReference>
<dbReference type="GO" id="GO:0004386">
    <property type="term" value="F:helicase activity"/>
    <property type="evidence" value="ECO:0007669"/>
    <property type="project" value="UniProtKB-KW"/>
</dbReference>
<dbReference type="SMART" id="SM00487">
    <property type="entry name" value="DEXDc"/>
    <property type="match status" value="1"/>
</dbReference>
<dbReference type="SMART" id="SM00490">
    <property type="entry name" value="HELICc"/>
    <property type="match status" value="1"/>
</dbReference>
<feature type="domain" description="Helicase ATP-binding" evidence="1">
    <location>
        <begin position="411"/>
        <end position="561"/>
    </location>
</feature>
<dbReference type="Pfam" id="PF13649">
    <property type="entry name" value="Methyltransf_25"/>
    <property type="match status" value="1"/>
</dbReference>
<dbReference type="SUPFAM" id="SSF53335">
    <property type="entry name" value="S-adenosyl-L-methionine-dependent methyltransferases"/>
    <property type="match status" value="1"/>
</dbReference>
<reference evidence="4" key="1">
    <citation type="submission" date="2015-12" db="EMBL/GenBank/DDBJ databases">
        <authorList>
            <person name="Lima A."/>
            <person name="Farahani Zayas N."/>
            <person name="Castro Da Silva M.A."/>
            <person name="Cabral A."/>
            <person name="Pessatti M.L."/>
        </authorList>
    </citation>
    <scope>NUCLEOTIDE SEQUENCE [LARGE SCALE GENOMIC DNA]</scope>
    <source>
        <strain evidence="4">LAMA 842</strain>
    </source>
</reference>
<dbReference type="Pfam" id="PF00271">
    <property type="entry name" value="Helicase_C"/>
    <property type="match status" value="1"/>
</dbReference>
<feature type="domain" description="Helicase C-terminal" evidence="2">
    <location>
        <begin position="612"/>
        <end position="767"/>
    </location>
</feature>
<keyword evidence="3" id="KW-0547">Nucleotide-binding</keyword>
<dbReference type="PROSITE" id="PS51194">
    <property type="entry name" value="HELICASE_CTER"/>
    <property type="match status" value="1"/>
</dbReference>